<dbReference type="AlphaFoldDB" id="A0A164SR09"/>
<dbReference type="OrthoDB" id="3265112at2759"/>
<feature type="region of interest" description="Disordered" evidence="1">
    <location>
        <begin position="186"/>
        <end position="223"/>
    </location>
</feature>
<feature type="compositionally biased region" description="Acidic residues" evidence="1">
    <location>
        <begin position="205"/>
        <end position="215"/>
    </location>
</feature>
<evidence type="ECO:0008006" key="4">
    <source>
        <dbReference type="Google" id="ProtNLM"/>
    </source>
</evidence>
<feature type="region of interest" description="Disordered" evidence="1">
    <location>
        <begin position="764"/>
        <end position="872"/>
    </location>
</feature>
<dbReference type="STRING" id="1314777.A0A164SR09"/>
<dbReference type="EMBL" id="KV419413">
    <property type="protein sequence ID" value="KZS91719.1"/>
    <property type="molecule type" value="Genomic_DNA"/>
</dbReference>
<evidence type="ECO:0000313" key="3">
    <source>
        <dbReference type="Proteomes" id="UP000076722"/>
    </source>
</evidence>
<accession>A0A164SR09</accession>
<reference evidence="2 3" key="1">
    <citation type="journal article" date="2016" name="Mol. Biol. Evol.">
        <title>Comparative Genomics of Early-Diverging Mushroom-Forming Fungi Provides Insights into the Origins of Lignocellulose Decay Capabilities.</title>
        <authorList>
            <person name="Nagy L.G."/>
            <person name="Riley R."/>
            <person name="Tritt A."/>
            <person name="Adam C."/>
            <person name="Daum C."/>
            <person name="Floudas D."/>
            <person name="Sun H."/>
            <person name="Yadav J.S."/>
            <person name="Pangilinan J."/>
            <person name="Larsson K.H."/>
            <person name="Matsuura K."/>
            <person name="Barry K."/>
            <person name="Labutti K."/>
            <person name="Kuo R."/>
            <person name="Ohm R.A."/>
            <person name="Bhattacharya S.S."/>
            <person name="Shirouzu T."/>
            <person name="Yoshinaga Y."/>
            <person name="Martin F.M."/>
            <person name="Grigoriev I.V."/>
            <person name="Hibbett D.S."/>
        </authorList>
    </citation>
    <scope>NUCLEOTIDE SEQUENCE [LARGE SCALE GENOMIC DNA]</scope>
    <source>
        <strain evidence="2 3">HHB9708</strain>
    </source>
</reference>
<gene>
    <name evidence="2" type="ORF">SISNIDRAFT_413760</name>
</gene>
<feature type="compositionally biased region" description="Polar residues" evidence="1">
    <location>
        <begin position="794"/>
        <end position="804"/>
    </location>
</feature>
<dbReference type="PANTHER" id="PTHR33096">
    <property type="entry name" value="CXC2 DOMAIN-CONTAINING PROTEIN"/>
    <property type="match status" value="1"/>
</dbReference>
<evidence type="ECO:0000313" key="2">
    <source>
        <dbReference type="EMBL" id="KZS91719.1"/>
    </source>
</evidence>
<keyword evidence="3" id="KW-1185">Reference proteome</keyword>
<evidence type="ECO:0000256" key="1">
    <source>
        <dbReference type="SAM" id="MobiDB-lite"/>
    </source>
</evidence>
<dbReference type="Proteomes" id="UP000076722">
    <property type="component" value="Unassembled WGS sequence"/>
</dbReference>
<dbReference type="InterPro" id="IPR040521">
    <property type="entry name" value="KDZ"/>
</dbReference>
<feature type="compositionally biased region" description="Basic and acidic residues" evidence="1">
    <location>
        <begin position="186"/>
        <end position="204"/>
    </location>
</feature>
<feature type="compositionally biased region" description="Acidic residues" evidence="1">
    <location>
        <begin position="857"/>
        <end position="872"/>
    </location>
</feature>
<dbReference type="PANTHER" id="PTHR33096:SF1">
    <property type="entry name" value="CXC1-LIKE CYSTEINE CLUSTER ASSOCIATED WITH KDZ TRANSPOSASES DOMAIN-CONTAINING PROTEIN"/>
    <property type="match status" value="1"/>
</dbReference>
<feature type="region of interest" description="Disordered" evidence="1">
    <location>
        <begin position="93"/>
        <end position="120"/>
    </location>
</feature>
<feature type="compositionally biased region" description="Acidic residues" evidence="1">
    <location>
        <begin position="805"/>
        <end position="837"/>
    </location>
</feature>
<sequence length="872" mass="99292">MVERGFFPCSALQGKVAIDINTLELARIHQLTQAPNETAFAEALEASFQDKLFQLDSRDSLRRRFSDCLRWYTHLRNQCEVLLEELIHDPSLPNILSQEKGQPHKSPDTQTPSPPLDRPSEYLRRRCPICFGADDYSHLREQDLPWWIVATDACFTHCSHGNFPDPPLTHTDPVTLTPEDLRKAEAHVTEKRPPPQKPRANDPDHSDEDEDDEDVIPGTNLPRSIAHDCRKTFKAADENRIKGVASSNGDTGIMSLVCRHDRVLFLASMNTPGERQFYPIALLMKFFEHIPPKAKVGVLYDVGCTLHSSIGKWDFIPELAERIIWAISIFHAYGHHWACQLIYNPRKRDKFGLSNGEQCERIWSLLQRLISHGQLSGPYHRLYTINNQVMHIEDTSLPGLGEWISRAYKTAYNKKKVAEKKLQSLPFTRQDIEAAWQEQVAAQTKPLPRQHKTAGRKHTLEALAIHGEILTYKEQVRVLKAIKKPTAKQKTKLAEAISGLAASKVRLTKQLKAIGLPPNAKLHTLETKYERYVTLRANATQHLRRIYERVIRRHFEWERTHTGTRNSANARRLTDNVVAAITRRDGSLDKTVTKFNKLAKEVNSLISKKKAPPKASRMKLLPTKKVYELDIDNHFWQDLAIDPTTDEAAPRWLTNKSLRTAIINHLQSQRCDEELARVAHEANALQSWFTREWDLLIAAIQRNNDDYVAHALQGRKTKMIRLYISWEKALRGVATAKPFCDWGPTYSEVYPQKEYDRQRHATRVPTFGSARLNPQDEPSTQYDSDEDFFDAQDSKLSGPSPSGQTDEEDTEAEPDEAEVEEQEDEEEEEADDDDDDGAAGSGEADADTADEHGSPTDSEESSDDLELSDIDE</sequence>
<name>A0A164SR09_9AGAM</name>
<dbReference type="Pfam" id="PF18758">
    <property type="entry name" value="KDZ"/>
    <property type="match status" value="1"/>
</dbReference>
<organism evidence="2 3">
    <name type="scientific">Sistotremastrum niveocremeum HHB9708</name>
    <dbReference type="NCBI Taxonomy" id="1314777"/>
    <lineage>
        <taxon>Eukaryota</taxon>
        <taxon>Fungi</taxon>
        <taxon>Dikarya</taxon>
        <taxon>Basidiomycota</taxon>
        <taxon>Agaricomycotina</taxon>
        <taxon>Agaricomycetes</taxon>
        <taxon>Sistotremastrales</taxon>
        <taxon>Sistotremastraceae</taxon>
        <taxon>Sertulicium</taxon>
        <taxon>Sertulicium niveocremeum</taxon>
    </lineage>
</organism>
<protein>
    <recommendedName>
        <fullName evidence="4">CxC1-like cysteine cluster associated with KDZ transposases domain-containing protein</fullName>
    </recommendedName>
</protein>
<proteinExistence type="predicted"/>